<dbReference type="Proteomes" id="UP000516151">
    <property type="component" value="Segment"/>
</dbReference>
<dbReference type="RefSeq" id="YP_010651778.1">
    <property type="nucleotide sequence ID" value="NC_070783.1"/>
</dbReference>
<dbReference type="GeneID" id="77927494"/>
<name>A0A7G9UZ16_9CAUD</name>
<dbReference type="EMBL" id="MT684598">
    <property type="protein sequence ID" value="QNN99271.1"/>
    <property type="molecule type" value="Genomic_DNA"/>
</dbReference>
<evidence type="ECO:0000313" key="1">
    <source>
        <dbReference type="EMBL" id="QNN99271.1"/>
    </source>
</evidence>
<accession>A0A7G9UZ16</accession>
<organism evidence="1 2">
    <name type="scientific">Streptomyces phage Faust</name>
    <dbReference type="NCBI Taxonomy" id="2767565"/>
    <lineage>
        <taxon>Viruses</taxon>
        <taxon>Duplodnaviria</taxon>
        <taxon>Heunggongvirae</taxon>
        <taxon>Uroviricota</taxon>
        <taxon>Caudoviricetes</taxon>
        <taxon>Stanwilliamsviridae</taxon>
        <taxon>Loccivirinae</taxon>
        <taxon>Faustvirus</taxon>
        <taxon>Faustvirus faust</taxon>
    </lineage>
</organism>
<evidence type="ECO:0000313" key="2">
    <source>
        <dbReference type="Proteomes" id="UP000516151"/>
    </source>
</evidence>
<protein>
    <submittedName>
        <fullName evidence="1">Uncharacterized protein</fullName>
    </submittedName>
</protein>
<reference evidence="1 2" key="1">
    <citation type="submission" date="2020-06" db="EMBL/GenBank/DDBJ databases">
        <authorList>
            <person name="Arora M.N."/>
            <person name="Dalling M.T."/>
            <person name="Dawson S.P.M."/>
            <person name="Elia S.N."/>
            <person name="Burke B."/>
            <person name="Shaffer C.D."/>
            <person name="Weston-Hafer K.A."/>
            <person name="Garlena R.A."/>
            <person name="Russell D.A."/>
            <person name="Pope W.H."/>
            <person name="Jacobs-Sera D."/>
            <person name="Hatfull G.F."/>
        </authorList>
    </citation>
    <scope>NUCLEOTIDE SEQUENCE [LARGE SCALE GENOMIC DNA]</scope>
</reference>
<proteinExistence type="predicted"/>
<dbReference type="KEGG" id="vg:77927494"/>
<gene>
    <name evidence="1" type="primary">199</name>
    <name evidence="1" type="ORF">SEA_FAUST_199</name>
</gene>
<keyword evidence="2" id="KW-1185">Reference proteome</keyword>
<sequence length="55" mass="6352">MSNRQPNFSVRDEVVYLGMQGIVKRVVNDGPSKFKYVVEFEHGRQTIPEGKLKRS</sequence>